<dbReference type="Proteomes" id="UP001159363">
    <property type="component" value="Chromosome 13"/>
</dbReference>
<reference evidence="1 2" key="1">
    <citation type="submission" date="2023-02" db="EMBL/GenBank/DDBJ databases">
        <title>LHISI_Scaffold_Assembly.</title>
        <authorList>
            <person name="Stuart O.P."/>
            <person name="Cleave R."/>
            <person name="Magrath M.J.L."/>
            <person name="Mikheyev A.S."/>
        </authorList>
    </citation>
    <scope>NUCLEOTIDE SEQUENCE [LARGE SCALE GENOMIC DNA]</scope>
    <source>
        <strain evidence="1">Daus_M_001</strain>
        <tissue evidence="1">Leg muscle</tissue>
    </source>
</reference>
<evidence type="ECO:0000313" key="1">
    <source>
        <dbReference type="EMBL" id="KAJ8868659.1"/>
    </source>
</evidence>
<name>A0ABQ9G8A0_9NEOP</name>
<organism evidence="1 2">
    <name type="scientific">Dryococelus australis</name>
    <dbReference type="NCBI Taxonomy" id="614101"/>
    <lineage>
        <taxon>Eukaryota</taxon>
        <taxon>Metazoa</taxon>
        <taxon>Ecdysozoa</taxon>
        <taxon>Arthropoda</taxon>
        <taxon>Hexapoda</taxon>
        <taxon>Insecta</taxon>
        <taxon>Pterygota</taxon>
        <taxon>Neoptera</taxon>
        <taxon>Polyneoptera</taxon>
        <taxon>Phasmatodea</taxon>
        <taxon>Verophasmatodea</taxon>
        <taxon>Anareolatae</taxon>
        <taxon>Phasmatidae</taxon>
        <taxon>Eurycanthinae</taxon>
        <taxon>Dryococelus</taxon>
    </lineage>
</organism>
<protein>
    <submittedName>
        <fullName evidence="1">Uncharacterized protein</fullName>
    </submittedName>
</protein>
<comment type="caution">
    <text evidence="1">The sequence shown here is derived from an EMBL/GenBank/DDBJ whole genome shotgun (WGS) entry which is preliminary data.</text>
</comment>
<accession>A0ABQ9G8A0</accession>
<dbReference type="EMBL" id="JARBHB010000014">
    <property type="protein sequence ID" value="KAJ8868659.1"/>
    <property type="molecule type" value="Genomic_DNA"/>
</dbReference>
<evidence type="ECO:0000313" key="2">
    <source>
        <dbReference type="Proteomes" id="UP001159363"/>
    </source>
</evidence>
<keyword evidence="2" id="KW-1185">Reference proteome</keyword>
<gene>
    <name evidence="1" type="ORF">PR048_030198</name>
</gene>
<sequence length="558" mass="61953">MAPRFNSVGILRDDVAGRRISHVRKSGSGPAGNRARFASLGGERSIHNTTAAPVTERQRCSLAVVRRDDHKCVGCHLGEYVPCQAHLLLQLAEVRCWYCRPLQTPSHHVPHMFNGGQVGRACWPGELTNTFESALGNTRRVRTGIVLVEDIFLSLMLHIVLCCQLLTGAAVSQWLGRSPPTTAIRARYPAGSLPDSRTLESCPEDAACQRGFSGYSRFSRPRIPRSLHHRQLRVPVGYPFTQRRGAHLASAAVELPPAALCAPDTEGEESSRSSRGLRSEEEGILLVFLHTHNHPPPLILFDSPSTSKGGRLSVSPLTCLSRGFPIAILPGKHDAQRGRRNSPTHLSRTRGFAASEVNGVRNTKINGTGEFISLFFPMHALPQAQITVPRFRGRRTGWEKFVRSMTYWLDSTVLCTLESQMFVRWLLPQRVVSATSHLAAWHSLLVSLQVCYWLRVVQGVSNKLRSDSRTWHHRAWSSYPTCEAPARPRVIVAGVLEILHVRAARFIFGSELSSQPSQIYRVSRPRYLSVSMQPATQYYPSSSVQLAVYGDGVTSAMR</sequence>
<proteinExistence type="predicted"/>